<dbReference type="EMBL" id="KB740775">
    <property type="protein sequence ID" value="ENN78969.1"/>
    <property type="molecule type" value="Genomic_DNA"/>
</dbReference>
<dbReference type="GO" id="GO:0008045">
    <property type="term" value="P:motor neuron axon guidance"/>
    <property type="evidence" value="ECO:0007669"/>
    <property type="project" value="TreeGrafter"/>
</dbReference>
<evidence type="ECO:0000256" key="2">
    <source>
        <dbReference type="ARBA" id="ARBA00022737"/>
    </source>
</evidence>
<evidence type="ECO:0000256" key="3">
    <source>
        <dbReference type="ARBA" id="ARBA00023157"/>
    </source>
</evidence>
<dbReference type="PANTHER" id="PTHR11219">
    <property type="entry name" value="TENEURIN AND N-ACETYLGLUCOSAMINE-1-PHOSPHODIESTER ALPHA-N-ACETYLGLUCOSAMINIDASE"/>
    <property type="match status" value="1"/>
</dbReference>
<evidence type="ECO:0000259" key="5">
    <source>
        <dbReference type="Pfam" id="PF23093"/>
    </source>
</evidence>
<feature type="domain" description="Teneurin-1-4-like galactose-binding" evidence="5">
    <location>
        <begin position="7"/>
        <end position="50"/>
    </location>
</feature>
<dbReference type="Pfam" id="PF23106">
    <property type="entry name" value="EGF_Teneurin"/>
    <property type="match status" value="1"/>
</dbReference>
<dbReference type="AlphaFoldDB" id="N6TF25"/>
<keyword evidence="1" id="KW-0245">EGF-like domain</keyword>
<evidence type="ECO:0000256" key="1">
    <source>
        <dbReference type="ARBA" id="ARBA00022536"/>
    </source>
</evidence>
<organism evidence="6">
    <name type="scientific">Dendroctonus ponderosae</name>
    <name type="common">Mountain pine beetle</name>
    <dbReference type="NCBI Taxonomy" id="77166"/>
    <lineage>
        <taxon>Eukaryota</taxon>
        <taxon>Metazoa</taxon>
        <taxon>Ecdysozoa</taxon>
        <taxon>Arthropoda</taxon>
        <taxon>Hexapoda</taxon>
        <taxon>Insecta</taxon>
        <taxon>Pterygota</taxon>
        <taxon>Neoptera</taxon>
        <taxon>Endopterygota</taxon>
        <taxon>Coleoptera</taxon>
        <taxon>Polyphaga</taxon>
        <taxon>Cucujiformia</taxon>
        <taxon>Curculionidae</taxon>
        <taxon>Scolytinae</taxon>
        <taxon>Dendroctonus</taxon>
    </lineage>
</organism>
<name>N6TF25_DENPD</name>
<dbReference type="InterPro" id="IPR051216">
    <property type="entry name" value="Teneurin"/>
</dbReference>
<evidence type="ECO:0000256" key="4">
    <source>
        <dbReference type="ARBA" id="ARBA00023180"/>
    </source>
</evidence>
<dbReference type="HOGENOM" id="CLU_1075925_0_0_1"/>
<dbReference type="PANTHER" id="PTHR11219:SF69">
    <property type="entry name" value="TENEURIN-A"/>
    <property type="match status" value="1"/>
</dbReference>
<protein>
    <recommendedName>
        <fullName evidence="5">Teneurin-1-4-like galactose-binding domain-containing protein</fullName>
    </recommendedName>
</protein>
<sequence>YNSNICFRFNFTLPWGANFAVYGRRNVAPSITQYDFVEFVKGGRVDHRLRKRDLSEEGFGSDEAYDLRPLSEFKFFHESRNSHKSDVLDSISDSYEGTRKILADSEPKGPFYIPTNNKIDYHTDVSSSADLPHPTVNIGNCFYIKSPNTSQIVKITASAFSLFLDILNEERHIISKREAEFTESMMVNVSLLQYLDTGRWFLSVYNDELQPYSVSLVISEADGVSTTCPNDCSGRGSCYLGKCDCIDGFQGIDCSKSKC</sequence>
<evidence type="ECO:0000313" key="6">
    <source>
        <dbReference type="EMBL" id="ENN78969.1"/>
    </source>
</evidence>
<dbReference type="Pfam" id="PF23093">
    <property type="entry name" value="GBD_Tenm3"/>
    <property type="match status" value="2"/>
</dbReference>
<dbReference type="Gene3D" id="2.60.120.260">
    <property type="entry name" value="Galactose-binding domain-like"/>
    <property type="match status" value="1"/>
</dbReference>
<feature type="domain" description="Teneurin-1-4-like galactose-binding" evidence="5">
    <location>
        <begin position="176"/>
        <end position="217"/>
    </location>
</feature>
<accession>N6TF25</accession>
<reference evidence="6" key="1">
    <citation type="journal article" date="2013" name="Genome Biol.">
        <title>Draft genome of the mountain pine beetle, Dendroctonus ponderosae Hopkins, a major forest pest.</title>
        <authorList>
            <person name="Keeling C.I."/>
            <person name="Yuen M.M."/>
            <person name="Liao N.Y."/>
            <person name="Docking T.R."/>
            <person name="Chan S.K."/>
            <person name="Taylor G.A."/>
            <person name="Palmquist D.L."/>
            <person name="Jackman S.D."/>
            <person name="Nguyen A."/>
            <person name="Li M."/>
            <person name="Henderson H."/>
            <person name="Janes J.K."/>
            <person name="Zhao Y."/>
            <person name="Pandoh P."/>
            <person name="Moore R."/>
            <person name="Sperling F.A."/>
            <person name="Huber D.P."/>
            <person name="Birol I."/>
            <person name="Jones S.J."/>
            <person name="Bohlmann J."/>
        </authorList>
    </citation>
    <scope>NUCLEOTIDE SEQUENCE</scope>
</reference>
<feature type="non-terminal residue" evidence="6">
    <location>
        <position position="1"/>
    </location>
</feature>
<keyword evidence="3" id="KW-1015">Disulfide bond</keyword>
<gene>
    <name evidence="6" type="ORF">YQE_04574</name>
</gene>
<dbReference type="FunFam" id="2.10.25.10:FF:000001">
    <property type="entry name" value="Tenascin C"/>
    <property type="match status" value="1"/>
</dbReference>
<proteinExistence type="predicted"/>
<keyword evidence="2" id="KW-0677">Repeat</keyword>
<dbReference type="InterPro" id="IPR057629">
    <property type="entry name" value="Teneurin1-4_GBD"/>
</dbReference>
<keyword evidence="4" id="KW-0325">Glycoprotein</keyword>
<dbReference type="OrthoDB" id="442731at2759"/>